<evidence type="ECO:0000313" key="8">
    <source>
        <dbReference type="Proteomes" id="UP000295560"/>
    </source>
</evidence>
<dbReference type="GO" id="GO:0016798">
    <property type="term" value="F:hydrolase activity, acting on glycosyl bonds"/>
    <property type="evidence" value="ECO:0007669"/>
    <property type="project" value="UniProtKB-KW"/>
</dbReference>
<comment type="similarity">
    <text evidence="6">Belongs to the pseudouridine-5'-phosphate glycosidase family.</text>
</comment>
<evidence type="ECO:0000256" key="5">
    <source>
        <dbReference type="ARBA" id="ARBA00023295"/>
    </source>
</evidence>
<dbReference type="EC" id="4.2.1.70" evidence="6"/>
<keyword evidence="3 6" id="KW-0464">Manganese</keyword>
<dbReference type="InterPro" id="IPR022830">
    <property type="entry name" value="Indigdn_synthA-like"/>
</dbReference>
<keyword evidence="8" id="KW-1185">Reference proteome</keyword>
<dbReference type="EMBL" id="SMFZ01000001">
    <property type="protein sequence ID" value="TCK24875.1"/>
    <property type="molecule type" value="Genomic_DNA"/>
</dbReference>
<sequence length="302" mass="30581">MTSMSVAPEVTDALAVGRPVLALESTILTHGLPRPRNLDVARDAEERVRAAGAVPATIGVLDGVVRIGLSATGLERLASDPDVVKLSTRDLPPAVATGASGGTTVAATAHLAHRAGIRVFATGGLGGVHRGASETFDESADLPALARLPVVVVSAGVKSVLDVGATLERLETLGISVAGYRTDRFPNFYVADSGHRVGHVLDSPEQAAAAWAAGRALGLDAALLVANPVPVASQLPPAEHDAVLASALAALDEQGVGGQDATPFLLDHIRTATGGASLEVNVAVYRNNVDLGARIAVAVAAL</sequence>
<evidence type="ECO:0000256" key="2">
    <source>
        <dbReference type="ARBA" id="ARBA00022801"/>
    </source>
</evidence>
<evidence type="ECO:0000256" key="6">
    <source>
        <dbReference type="HAMAP-Rule" id="MF_01876"/>
    </source>
</evidence>
<dbReference type="GO" id="GO:0046872">
    <property type="term" value="F:metal ion binding"/>
    <property type="evidence" value="ECO:0007669"/>
    <property type="project" value="UniProtKB-KW"/>
</dbReference>
<dbReference type="AlphaFoldDB" id="A0A4R1HV66"/>
<proteinExistence type="inferred from homology"/>
<dbReference type="GO" id="GO:0004730">
    <property type="term" value="F:pseudouridylate synthase activity"/>
    <property type="evidence" value="ECO:0007669"/>
    <property type="project" value="UniProtKB-UniRule"/>
</dbReference>
<dbReference type="PANTHER" id="PTHR42909">
    <property type="entry name" value="ZGC:136858"/>
    <property type="match status" value="1"/>
</dbReference>
<dbReference type="SUPFAM" id="SSF110581">
    <property type="entry name" value="Indigoidine synthase A-like"/>
    <property type="match status" value="1"/>
</dbReference>
<comment type="caution">
    <text evidence="7">The sequence shown here is derived from an EMBL/GenBank/DDBJ whole genome shotgun (WGS) entry which is preliminary data.</text>
</comment>
<evidence type="ECO:0000256" key="4">
    <source>
        <dbReference type="ARBA" id="ARBA00023239"/>
    </source>
</evidence>
<gene>
    <name evidence="6" type="primary">psuG</name>
    <name evidence="7" type="ORF">EV378_0668</name>
</gene>
<protein>
    <recommendedName>
        <fullName evidence="6">Pseudouridine-5'-phosphate glycosidase</fullName>
        <shortName evidence="6">PsiMP glycosidase</shortName>
        <ecNumber evidence="6">4.2.1.70</ecNumber>
    </recommendedName>
</protein>
<keyword evidence="5 6" id="KW-0326">Glycosidase</keyword>
<comment type="function">
    <text evidence="6">Catalyzes the reversible cleavage of pseudouridine 5'-phosphate (PsiMP) to ribose 5-phosphate and uracil. Functions biologically in the cleavage direction, as part of a pseudouridine degradation pathway.</text>
</comment>
<evidence type="ECO:0000256" key="3">
    <source>
        <dbReference type="ARBA" id="ARBA00023211"/>
    </source>
</evidence>
<comment type="cofactor">
    <cofactor evidence="6">
        <name>Mn(2+)</name>
        <dbReference type="ChEBI" id="CHEBI:29035"/>
    </cofactor>
    <text evidence="6">Binds 1 Mn(2+) ion per subunit.</text>
</comment>
<dbReference type="PANTHER" id="PTHR42909:SF1">
    <property type="entry name" value="CARBOHYDRATE KINASE PFKB DOMAIN-CONTAINING PROTEIN"/>
    <property type="match status" value="1"/>
</dbReference>
<keyword evidence="2 6" id="KW-0378">Hydrolase</keyword>
<feature type="active site" description="Nucleophile" evidence="6">
    <location>
        <position position="158"/>
    </location>
</feature>
<feature type="binding site" evidence="6">
    <location>
        <begin position="139"/>
        <end position="141"/>
    </location>
    <ligand>
        <name>substrate</name>
    </ligand>
</feature>
<dbReference type="Proteomes" id="UP000295560">
    <property type="component" value="Unassembled WGS sequence"/>
</dbReference>
<dbReference type="Pfam" id="PF04227">
    <property type="entry name" value="Indigoidine_A"/>
    <property type="match status" value="1"/>
</dbReference>
<comment type="subunit">
    <text evidence="6">Homotrimer.</text>
</comment>
<feature type="active site" description="Proton donor" evidence="6">
    <location>
        <position position="24"/>
    </location>
</feature>
<feature type="binding site" evidence="6">
    <location>
        <position position="85"/>
    </location>
    <ligand>
        <name>substrate</name>
    </ligand>
</feature>
<dbReference type="InterPro" id="IPR007342">
    <property type="entry name" value="PsuG"/>
</dbReference>
<name>A0A4R1HV66_PSEEN</name>
<dbReference type="GO" id="GO:0046113">
    <property type="term" value="P:nucleobase catabolic process"/>
    <property type="evidence" value="ECO:0007669"/>
    <property type="project" value="UniProtKB-UniRule"/>
</dbReference>
<evidence type="ECO:0000256" key="1">
    <source>
        <dbReference type="ARBA" id="ARBA00022723"/>
    </source>
</evidence>
<feature type="binding site" evidence="6">
    <location>
        <position position="105"/>
    </location>
    <ligand>
        <name>substrate</name>
    </ligand>
</feature>
<keyword evidence="4 6" id="KW-0456">Lyase</keyword>
<dbReference type="GO" id="GO:0005737">
    <property type="term" value="C:cytoplasm"/>
    <property type="evidence" value="ECO:0007669"/>
    <property type="project" value="TreeGrafter"/>
</dbReference>
<evidence type="ECO:0000313" key="7">
    <source>
        <dbReference type="EMBL" id="TCK24875.1"/>
    </source>
</evidence>
<keyword evidence="1 6" id="KW-0479">Metal-binding</keyword>
<reference evidence="7 8" key="1">
    <citation type="submission" date="2019-03" db="EMBL/GenBank/DDBJ databases">
        <title>Sequencing the genomes of 1000 actinobacteria strains.</title>
        <authorList>
            <person name="Klenk H.-P."/>
        </authorList>
    </citation>
    <scope>NUCLEOTIDE SEQUENCE [LARGE SCALE GENOMIC DNA]</scope>
    <source>
        <strain evidence="7 8">DSM 44969</strain>
    </source>
</reference>
<organism evidence="7 8">
    <name type="scientific">Pseudonocardia endophytica</name>
    <dbReference type="NCBI Taxonomy" id="401976"/>
    <lineage>
        <taxon>Bacteria</taxon>
        <taxon>Bacillati</taxon>
        <taxon>Actinomycetota</taxon>
        <taxon>Actinomycetes</taxon>
        <taxon>Pseudonocardiales</taxon>
        <taxon>Pseudonocardiaceae</taxon>
        <taxon>Pseudonocardia</taxon>
    </lineage>
</organism>
<comment type="catalytic activity">
    <reaction evidence="6">
        <text>D-ribose 5-phosphate + uracil = psi-UMP + H2O</text>
        <dbReference type="Rhea" id="RHEA:18337"/>
        <dbReference type="ChEBI" id="CHEBI:15377"/>
        <dbReference type="ChEBI" id="CHEBI:17568"/>
        <dbReference type="ChEBI" id="CHEBI:58380"/>
        <dbReference type="ChEBI" id="CHEBI:78346"/>
        <dbReference type="EC" id="4.2.1.70"/>
    </reaction>
</comment>
<dbReference type="HAMAP" id="MF_01876">
    <property type="entry name" value="PsiMP_glycosidase"/>
    <property type="match status" value="1"/>
</dbReference>
<feature type="binding site" evidence="6">
    <location>
        <position position="137"/>
    </location>
    <ligand>
        <name>Mn(2+)</name>
        <dbReference type="ChEBI" id="CHEBI:29035"/>
    </ligand>
</feature>
<accession>A0A4R1HV66</accession>
<dbReference type="Gene3D" id="3.40.1790.10">
    <property type="entry name" value="Indigoidine synthase domain"/>
    <property type="match status" value="1"/>
</dbReference>